<sequence>MSSSMEQLYQQVILDHAKFPRGRGLPADGLGPVGASATAVLDHGTCAAQSHQVNPTCGDEVTLRVDLDTSGTRPVVSGVAWEGQGCSISQASVSVLHDLVVGADLGRVDELAGHFRLLMQSRGQGVDEATEEELGDAAAFTGVSRYPARIKCALLGWAALNDALIRTGATVPTKEPA</sequence>
<dbReference type="InterPro" id="IPR002871">
    <property type="entry name" value="NIF_FeS_clus_asmbl_NifU_N"/>
</dbReference>
<dbReference type="Pfam" id="PF01592">
    <property type="entry name" value="NifU_N"/>
    <property type="match status" value="1"/>
</dbReference>
<reference evidence="2 3" key="1">
    <citation type="submission" date="2016-10" db="EMBL/GenBank/DDBJ databases">
        <authorList>
            <person name="de Groot N.N."/>
        </authorList>
    </citation>
    <scope>NUCLEOTIDE SEQUENCE [LARGE SCALE GENOMIC DNA]</scope>
    <source>
        <strain evidence="2 3">CGMCC 4.6945</strain>
    </source>
</reference>
<dbReference type="STRING" id="988821.SAMN05421867_112102"/>
<organism evidence="2 3">
    <name type="scientific">Cellulomonas marina</name>
    <dbReference type="NCBI Taxonomy" id="988821"/>
    <lineage>
        <taxon>Bacteria</taxon>
        <taxon>Bacillati</taxon>
        <taxon>Actinomycetota</taxon>
        <taxon>Actinomycetes</taxon>
        <taxon>Micrococcales</taxon>
        <taxon>Cellulomonadaceae</taxon>
        <taxon>Cellulomonas</taxon>
    </lineage>
</organism>
<dbReference type="SUPFAM" id="SSF82649">
    <property type="entry name" value="SufE/NifU"/>
    <property type="match status" value="1"/>
</dbReference>
<evidence type="ECO:0000313" key="3">
    <source>
        <dbReference type="Proteomes" id="UP000199012"/>
    </source>
</evidence>
<gene>
    <name evidence="2" type="ORF">SAMN05421867_112102</name>
</gene>
<evidence type="ECO:0000259" key="1">
    <source>
        <dbReference type="Pfam" id="PF01592"/>
    </source>
</evidence>
<dbReference type="NCBIfam" id="TIGR01994">
    <property type="entry name" value="SUF_scaf_2"/>
    <property type="match status" value="1"/>
</dbReference>
<dbReference type="EMBL" id="FOKA01000012">
    <property type="protein sequence ID" value="SFB28556.1"/>
    <property type="molecule type" value="Genomic_DNA"/>
</dbReference>
<proteinExistence type="predicted"/>
<dbReference type="GO" id="GO:0051536">
    <property type="term" value="F:iron-sulfur cluster binding"/>
    <property type="evidence" value="ECO:0007669"/>
    <property type="project" value="InterPro"/>
</dbReference>
<name>A0A1I0ZTY6_9CELL</name>
<dbReference type="OrthoDB" id="9804157at2"/>
<dbReference type="CDD" id="cd06664">
    <property type="entry name" value="IscU_like"/>
    <property type="match status" value="1"/>
</dbReference>
<feature type="domain" description="NIF system FeS cluster assembly NifU N-terminal" evidence="1">
    <location>
        <begin position="9"/>
        <end position="152"/>
    </location>
</feature>
<keyword evidence="3" id="KW-1185">Reference proteome</keyword>
<dbReference type="AlphaFoldDB" id="A0A1I0ZTY6"/>
<dbReference type="GO" id="GO:0005506">
    <property type="term" value="F:iron ion binding"/>
    <property type="evidence" value="ECO:0007669"/>
    <property type="project" value="InterPro"/>
</dbReference>
<dbReference type="Proteomes" id="UP000199012">
    <property type="component" value="Unassembled WGS sequence"/>
</dbReference>
<dbReference type="RefSeq" id="WP_090033777.1">
    <property type="nucleotide sequence ID" value="NZ_BONM01000009.1"/>
</dbReference>
<evidence type="ECO:0000313" key="2">
    <source>
        <dbReference type="EMBL" id="SFB28556.1"/>
    </source>
</evidence>
<dbReference type="Gene3D" id="3.90.1010.10">
    <property type="match status" value="1"/>
</dbReference>
<dbReference type="GO" id="GO:0016226">
    <property type="term" value="P:iron-sulfur cluster assembly"/>
    <property type="evidence" value="ECO:0007669"/>
    <property type="project" value="InterPro"/>
</dbReference>
<protein>
    <submittedName>
        <fullName evidence="2">Nitrogen fixation protein NifU</fullName>
    </submittedName>
</protein>
<accession>A0A1I0ZTY6</accession>